<evidence type="ECO:0000313" key="2">
    <source>
        <dbReference type="EMBL" id="PUU81694.1"/>
    </source>
</evidence>
<dbReference type="AlphaFoldDB" id="A0A2T7A1T8"/>
<dbReference type="EMBL" id="NESQ01000041">
    <property type="protein sequence ID" value="PUU81694.1"/>
    <property type="molecule type" value="Genomic_DNA"/>
</dbReference>
<organism evidence="2 3">
    <name type="scientific">Tuber borchii</name>
    <name type="common">White truffle</name>
    <dbReference type="NCBI Taxonomy" id="42251"/>
    <lineage>
        <taxon>Eukaryota</taxon>
        <taxon>Fungi</taxon>
        <taxon>Dikarya</taxon>
        <taxon>Ascomycota</taxon>
        <taxon>Pezizomycotina</taxon>
        <taxon>Pezizomycetes</taxon>
        <taxon>Pezizales</taxon>
        <taxon>Tuberaceae</taxon>
        <taxon>Tuber</taxon>
    </lineage>
</organism>
<gene>
    <name evidence="2" type="ORF">B9Z19DRAFT_1076462</name>
</gene>
<dbReference type="Proteomes" id="UP000244722">
    <property type="component" value="Unassembled WGS sequence"/>
</dbReference>
<evidence type="ECO:0000256" key="1">
    <source>
        <dbReference type="SAM" id="MobiDB-lite"/>
    </source>
</evidence>
<name>A0A2T7A1T8_TUBBO</name>
<feature type="compositionally biased region" description="Basic and acidic residues" evidence="1">
    <location>
        <begin position="69"/>
        <end position="82"/>
    </location>
</feature>
<accession>A0A2T7A1T8</accession>
<feature type="region of interest" description="Disordered" evidence="1">
    <location>
        <begin position="62"/>
        <end position="82"/>
    </location>
</feature>
<sequence>HEPLPRSLLHGWTARFDEKEGKFAYSAETKVGGAGDGSGATMYSTVAAPGTVIAEIDGTEIGTGLTTESKGKGKEVEAKRVP</sequence>
<evidence type="ECO:0000313" key="3">
    <source>
        <dbReference type="Proteomes" id="UP000244722"/>
    </source>
</evidence>
<proteinExistence type="predicted"/>
<keyword evidence="3" id="KW-1185">Reference proteome</keyword>
<reference evidence="2 3" key="1">
    <citation type="submission" date="2017-04" db="EMBL/GenBank/DDBJ databases">
        <title>Draft genome sequence of Tuber borchii Vittad., a whitish edible truffle.</title>
        <authorList>
            <consortium name="DOE Joint Genome Institute"/>
            <person name="Murat C."/>
            <person name="Kuo A."/>
            <person name="Barry K.W."/>
            <person name="Clum A."/>
            <person name="Dockter R.B."/>
            <person name="Fauchery L."/>
            <person name="Iotti M."/>
            <person name="Kohler A."/>
            <person name="Labutti K."/>
            <person name="Lindquist E.A."/>
            <person name="Lipzen A."/>
            <person name="Ohm R.A."/>
            <person name="Wang M."/>
            <person name="Grigoriev I.V."/>
            <person name="Zambonelli A."/>
            <person name="Martin F.M."/>
        </authorList>
    </citation>
    <scope>NUCLEOTIDE SEQUENCE [LARGE SCALE GENOMIC DNA]</scope>
    <source>
        <strain evidence="2 3">Tbo3840</strain>
    </source>
</reference>
<comment type="caution">
    <text evidence="2">The sequence shown here is derived from an EMBL/GenBank/DDBJ whole genome shotgun (WGS) entry which is preliminary data.</text>
</comment>
<protein>
    <submittedName>
        <fullName evidence="2">Uncharacterized protein</fullName>
    </submittedName>
</protein>
<feature type="non-terminal residue" evidence="2">
    <location>
        <position position="1"/>
    </location>
</feature>